<dbReference type="RefSeq" id="WP_049169439.1">
    <property type="nucleotide sequence ID" value="NZ_CP120687.1"/>
</dbReference>
<dbReference type="Proteomes" id="UP001220228">
    <property type="component" value="Chromosome"/>
</dbReference>
<protein>
    <submittedName>
        <fullName evidence="1">Uncharacterized protein</fullName>
    </submittedName>
</protein>
<reference evidence="1 2" key="1">
    <citation type="submission" date="2023-03" db="EMBL/GenBank/DDBJ databases">
        <authorList>
            <person name="Ruckert-Reed C."/>
        </authorList>
    </citation>
    <scope>NUCLEOTIDE SEQUENCE [LARGE SCALE GENOMIC DNA]</scope>
    <source>
        <strain evidence="1 2">DSM 115425</strain>
    </source>
</reference>
<keyword evidence="2" id="KW-1185">Reference proteome</keyword>
<dbReference type="EMBL" id="CP120687">
    <property type="protein sequence ID" value="WFB38769.1"/>
    <property type="molecule type" value="Genomic_DNA"/>
</dbReference>
<gene>
    <name evidence="1" type="ORF">LHUE1_002312</name>
</gene>
<organism evidence="1 2">
    <name type="scientific">Lacticaseibacillus huelsenbergensis</name>
    <dbReference type="NCBI Taxonomy" id="3035291"/>
    <lineage>
        <taxon>Bacteria</taxon>
        <taxon>Bacillati</taxon>
        <taxon>Bacillota</taxon>
        <taxon>Bacilli</taxon>
        <taxon>Lactobacillales</taxon>
        <taxon>Lactobacillaceae</taxon>
        <taxon>Lacticaseibacillus</taxon>
    </lineage>
</organism>
<evidence type="ECO:0000313" key="2">
    <source>
        <dbReference type="Proteomes" id="UP001220228"/>
    </source>
</evidence>
<sequence>MIKENQLRQQLVRFKFHDSKGGLSLSSVQNALAANASAAQLPVAFATDELKTGGLFGSSESCLLMYHPEHPNDYFYYVFKMEKQAAFAFVTAYQAGQSAIFDKGARRENHIVDVFSGTGSSHSDFLEGLTRKGIKFLSGDKEKRKQAERDYYALVASEIIEKM</sequence>
<proteinExistence type="predicted"/>
<evidence type="ECO:0000313" key="1">
    <source>
        <dbReference type="EMBL" id="WFB38769.1"/>
    </source>
</evidence>
<name>A0ABY8DP65_9LACO</name>
<accession>A0ABY8DP65</accession>